<feature type="domain" description="C2" evidence="1">
    <location>
        <begin position="1"/>
        <end position="111"/>
    </location>
</feature>
<dbReference type="Proteomes" id="UP001168098">
    <property type="component" value="Unassembled WGS sequence"/>
</dbReference>
<dbReference type="PANTHER" id="PTHR32246:SF22">
    <property type="entry name" value="C2 DOMAIN-CONTAINING PROTEIN"/>
    <property type="match status" value="1"/>
</dbReference>
<proteinExistence type="predicted"/>
<dbReference type="SUPFAM" id="SSF49562">
    <property type="entry name" value="C2 domain (Calcium/lipid-binding domain, CaLB)"/>
    <property type="match status" value="1"/>
</dbReference>
<evidence type="ECO:0000313" key="3">
    <source>
        <dbReference type="Proteomes" id="UP001168098"/>
    </source>
</evidence>
<dbReference type="InterPro" id="IPR035892">
    <property type="entry name" value="C2_domain_sf"/>
</dbReference>
<name>A0AA38Z031_VITRO</name>
<dbReference type="Pfam" id="PF00168">
    <property type="entry name" value="C2"/>
    <property type="match status" value="1"/>
</dbReference>
<gene>
    <name evidence="2" type="ORF">PVL29_021470</name>
</gene>
<dbReference type="PROSITE" id="PS50004">
    <property type="entry name" value="C2"/>
    <property type="match status" value="1"/>
</dbReference>
<evidence type="ECO:0000259" key="1">
    <source>
        <dbReference type="PROSITE" id="PS50004"/>
    </source>
</evidence>
<dbReference type="AlphaFoldDB" id="A0AA38Z031"/>
<dbReference type="InterPro" id="IPR000008">
    <property type="entry name" value="C2_dom"/>
</dbReference>
<dbReference type="CDD" id="cd04051">
    <property type="entry name" value="C2_SRC2_like"/>
    <property type="match status" value="1"/>
</dbReference>
<evidence type="ECO:0000313" key="2">
    <source>
        <dbReference type="EMBL" id="KAJ9679559.1"/>
    </source>
</evidence>
<dbReference type="EMBL" id="JARBHA010000016">
    <property type="protein sequence ID" value="KAJ9679559.1"/>
    <property type="molecule type" value="Genomic_DNA"/>
</dbReference>
<protein>
    <recommendedName>
        <fullName evidence="1">C2 domain-containing protein</fullName>
    </recommendedName>
</protein>
<keyword evidence="3" id="KW-1185">Reference proteome</keyword>
<comment type="caution">
    <text evidence="2">The sequence shown here is derived from an EMBL/GenBank/DDBJ whole genome shotgun (WGS) entry which is preliminary data.</text>
</comment>
<sequence length="199" mass="21911">MECRKFQITLRSAQDLVDVRERFKMKVYAEISFAGDSRTKRKTPVDKEGETNPAWNFTTGFTIGNQAVEYQGVMLVIKQYCSRTLGDRYVGEVSVSFKDLFDRAALTSQGRRSSILSCPVKRGAADSQGVLNFSYSFGGIVMVEKPSRARYLAAAGVIIVKVIVEVALKATLGTSLGLEIPLSGGDLPIELCEGAWYVY</sequence>
<organism evidence="2 3">
    <name type="scientific">Vitis rotundifolia</name>
    <name type="common">Muscadine grape</name>
    <dbReference type="NCBI Taxonomy" id="103349"/>
    <lineage>
        <taxon>Eukaryota</taxon>
        <taxon>Viridiplantae</taxon>
        <taxon>Streptophyta</taxon>
        <taxon>Embryophyta</taxon>
        <taxon>Tracheophyta</taxon>
        <taxon>Spermatophyta</taxon>
        <taxon>Magnoliopsida</taxon>
        <taxon>eudicotyledons</taxon>
        <taxon>Gunneridae</taxon>
        <taxon>Pentapetalae</taxon>
        <taxon>rosids</taxon>
        <taxon>Vitales</taxon>
        <taxon>Vitaceae</taxon>
        <taxon>Viteae</taxon>
        <taxon>Vitis</taxon>
    </lineage>
</organism>
<reference evidence="2 3" key="1">
    <citation type="journal article" date="2023" name="BMC Biotechnol.">
        <title>Vitis rotundifolia cv Carlos genome sequencing.</title>
        <authorList>
            <person name="Huff M."/>
            <person name="Hulse-Kemp A."/>
            <person name="Scheffler B."/>
            <person name="Youngblood R."/>
            <person name="Simpson S."/>
            <person name="Babiker E."/>
            <person name="Staton M."/>
        </authorList>
    </citation>
    <scope>NUCLEOTIDE SEQUENCE [LARGE SCALE GENOMIC DNA]</scope>
    <source>
        <tissue evidence="2">Leaf</tissue>
    </source>
</reference>
<dbReference type="InterPro" id="IPR044750">
    <property type="entry name" value="C2_SRC2/BAP"/>
</dbReference>
<accession>A0AA38Z031</accession>
<dbReference type="SMART" id="SM00239">
    <property type="entry name" value="C2"/>
    <property type="match status" value="1"/>
</dbReference>
<dbReference type="Gene3D" id="2.60.40.150">
    <property type="entry name" value="C2 domain"/>
    <property type="match status" value="1"/>
</dbReference>
<dbReference type="GO" id="GO:0006952">
    <property type="term" value="P:defense response"/>
    <property type="evidence" value="ECO:0007669"/>
    <property type="project" value="InterPro"/>
</dbReference>
<dbReference type="PANTHER" id="PTHR32246">
    <property type="entry name" value="INGRESSION PROTEIN FIC1"/>
    <property type="match status" value="1"/>
</dbReference>